<name>A0A4U8Q2P2_9FIRM</name>
<dbReference type="Gene3D" id="3.30.565.10">
    <property type="entry name" value="Histidine kinase-like ATPase, C-terminal domain"/>
    <property type="match status" value="1"/>
</dbReference>
<keyword evidence="6" id="KW-0547">Nucleotide-binding</keyword>
<organism evidence="14 15">
    <name type="scientific">Robinsoniella peoriensis</name>
    <dbReference type="NCBI Taxonomy" id="180332"/>
    <lineage>
        <taxon>Bacteria</taxon>
        <taxon>Bacillati</taxon>
        <taxon>Bacillota</taxon>
        <taxon>Clostridia</taxon>
        <taxon>Lachnospirales</taxon>
        <taxon>Lachnospiraceae</taxon>
        <taxon>Robinsoniella</taxon>
    </lineage>
</organism>
<keyword evidence="5 12" id="KW-0812">Transmembrane</keyword>
<sequence>MKSKKIYSYSIFKQLVSFTIVISVVPIILITGFLFQKIERLIVGDLVNSHEQITAQYMKNIEEKMLQYQNSLDFIANNTIILDTLTNSSAAKSPYKKGQEISTEVTKSLLLDRPSEIRNCMIYSKIAENPVYGNKATMIEAAKKESWYRNKKALNEGWFTYLSAGKGQTILSILREIEKIDLLNYTKKDIGIVKLDIFMERLFSPGKNWENDKSNFDVIVYGADGKALYDSDQNKGEVLSEFLKRQADGEQYHNGKIHTISDYVVASTSLEEYGMNILFLFANSELMEKKGEIQLLVIPLLLLVILAILFFSYLFTYRFSARVGALVQKIKVAETGDLTITEPIAGSDEIAYLDKQFSHMLKKLEKLIRKNYIQQLENKETQLRNLQLQINPHFLYNTLETISSIAAVNQAFVVCDMCEKLGEIFRYSLGKNYGEFVTIAQELHHTQNYIFIQKIRYNERFEVFYNVEADVDRYMILRFILQPIVENAIVHGLGNLTSKGTLEISIRREKEALLIVIEDDGVGMDEERVRDLNAFINEPKEVQDNKKSIGIRNVNQRIQLSCGNEYGISIDSMPYQGSRFCIRLPLIQRGGDM</sequence>
<evidence type="ECO:0000256" key="4">
    <source>
        <dbReference type="ARBA" id="ARBA00022679"/>
    </source>
</evidence>
<dbReference type="Pfam" id="PF02518">
    <property type="entry name" value="HATPase_c"/>
    <property type="match status" value="1"/>
</dbReference>
<proteinExistence type="predicted"/>
<evidence type="ECO:0000256" key="2">
    <source>
        <dbReference type="ARBA" id="ARBA00022475"/>
    </source>
</evidence>
<evidence type="ECO:0000256" key="5">
    <source>
        <dbReference type="ARBA" id="ARBA00022692"/>
    </source>
</evidence>
<comment type="subcellular location">
    <subcellularLocation>
        <location evidence="1">Cell membrane</location>
        <topology evidence="1">Multi-pass membrane protein</topology>
    </subcellularLocation>
</comment>
<dbReference type="InterPro" id="IPR003660">
    <property type="entry name" value="HAMP_dom"/>
</dbReference>
<keyword evidence="15" id="KW-1185">Reference proteome</keyword>
<keyword evidence="2" id="KW-1003">Cell membrane</keyword>
<feature type="domain" description="HAMP" evidence="13">
    <location>
        <begin position="317"/>
        <end position="369"/>
    </location>
</feature>
<keyword evidence="9 12" id="KW-1133">Transmembrane helix</keyword>
<dbReference type="Proteomes" id="UP000306509">
    <property type="component" value="Unassembled WGS sequence"/>
</dbReference>
<keyword evidence="4 14" id="KW-0808">Transferase</keyword>
<reference evidence="14 15" key="1">
    <citation type="journal article" date="2019" name="Anaerobe">
        <title>Detection of Robinsoniella peoriensis in multiple bone samples of a trauma patient.</title>
        <authorList>
            <person name="Schrottner P."/>
            <person name="Hartwich K."/>
            <person name="Bunk B."/>
            <person name="Schober I."/>
            <person name="Helbig S."/>
            <person name="Rudolph W.W."/>
            <person name="Gunzer F."/>
        </authorList>
    </citation>
    <scope>NUCLEOTIDE SEQUENCE [LARGE SCALE GENOMIC DNA]</scope>
    <source>
        <strain evidence="14 15">DSM 106044</strain>
    </source>
</reference>
<evidence type="ECO:0000256" key="9">
    <source>
        <dbReference type="ARBA" id="ARBA00022989"/>
    </source>
</evidence>
<dbReference type="RefSeq" id="WP_044292885.1">
    <property type="nucleotide sequence ID" value="NZ_CABMJZ010000005.1"/>
</dbReference>
<dbReference type="Gene3D" id="6.10.340.10">
    <property type="match status" value="1"/>
</dbReference>
<dbReference type="GO" id="GO:0000155">
    <property type="term" value="F:phosphorelay sensor kinase activity"/>
    <property type="evidence" value="ECO:0007669"/>
    <property type="project" value="InterPro"/>
</dbReference>
<keyword evidence="8" id="KW-0067">ATP-binding</keyword>
<dbReference type="SMART" id="SM00387">
    <property type="entry name" value="HATPase_c"/>
    <property type="match status" value="1"/>
</dbReference>
<dbReference type="EMBL" id="QGQD01000089">
    <property type="protein sequence ID" value="TLC98608.1"/>
    <property type="molecule type" value="Genomic_DNA"/>
</dbReference>
<keyword evidence="7 14" id="KW-0418">Kinase</keyword>
<evidence type="ECO:0000256" key="11">
    <source>
        <dbReference type="ARBA" id="ARBA00023136"/>
    </source>
</evidence>
<dbReference type="PANTHER" id="PTHR34220:SF11">
    <property type="entry name" value="SENSOR PROTEIN KINASE HPTS"/>
    <property type="match status" value="1"/>
</dbReference>
<keyword evidence="11 12" id="KW-0472">Membrane</keyword>
<feature type="transmembrane region" description="Helical" evidence="12">
    <location>
        <begin position="15"/>
        <end position="35"/>
    </location>
</feature>
<evidence type="ECO:0000256" key="1">
    <source>
        <dbReference type="ARBA" id="ARBA00004651"/>
    </source>
</evidence>
<comment type="caution">
    <text evidence="14">The sequence shown here is derived from an EMBL/GenBank/DDBJ whole genome shotgun (WGS) entry which is preliminary data.</text>
</comment>
<dbReference type="PROSITE" id="PS50885">
    <property type="entry name" value="HAMP"/>
    <property type="match status" value="1"/>
</dbReference>
<keyword evidence="3" id="KW-0597">Phosphoprotein</keyword>
<dbReference type="AlphaFoldDB" id="A0A4U8Q2P2"/>
<gene>
    <name evidence="14" type="primary">yehU_34</name>
    <name evidence="14" type="ORF">DSM106044_04566</name>
</gene>
<dbReference type="InterPro" id="IPR036890">
    <property type="entry name" value="HATPase_C_sf"/>
</dbReference>
<evidence type="ECO:0000256" key="10">
    <source>
        <dbReference type="ARBA" id="ARBA00023012"/>
    </source>
</evidence>
<protein>
    <submittedName>
        <fullName evidence="14">Sensor histidine kinase YehU</fullName>
        <ecNumber evidence="14">2.7.13.3</ecNumber>
    </submittedName>
</protein>
<evidence type="ECO:0000256" key="6">
    <source>
        <dbReference type="ARBA" id="ARBA00022741"/>
    </source>
</evidence>
<dbReference type="InterPro" id="IPR010559">
    <property type="entry name" value="Sig_transdc_His_kin_internal"/>
</dbReference>
<evidence type="ECO:0000313" key="15">
    <source>
        <dbReference type="Proteomes" id="UP000306509"/>
    </source>
</evidence>
<dbReference type="PANTHER" id="PTHR34220">
    <property type="entry name" value="SENSOR HISTIDINE KINASE YPDA"/>
    <property type="match status" value="1"/>
</dbReference>
<dbReference type="EC" id="2.7.13.3" evidence="14"/>
<evidence type="ECO:0000256" key="12">
    <source>
        <dbReference type="SAM" id="Phobius"/>
    </source>
</evidence>
<dbReference type="GO" id="GO:0005886">
    <property type="term" value="C:plasma membrane"/>
    <property type="evidence" value="ECO:0007669"/>
    <property type="project" value="UniProtKB-SubCell"/>
</dbReference>
<dbReference type="InterPro" id="IPR003594">
    <property type="entry name" value="HATPase_dom"/>
</dbReference>
<dbReference type="Pfam" id="PF06580">
    <property type="entry name" value="His_kinase"/>
    <property type="match status" value="1"/>
</dbReference>
<evidence type="ECO:0000256" key="3">
    <source>
        <dbReference type="ARBA" id="ARBA00022553"/>
    </source>
</evidence>
<accession>A0A4U8Q2P2</accession>
<dbReference type="OrthoDB" id="138378at2"/>
<evidence type="ECO:0000259" key="13">
    <source>
        <dbReference type="PROSITE" id="PS50885"/>
    </source>
</evidence>
<evidence type="ECO:0000256" key="8">
    <source>
        <dbReference type="ARBA" id="ARBA00022840"/>
    </source>
</evidence>
<dbReference type="STRING" id="180332.GCA_000797495_03715"/>
<feature type="transmembrane region" description="Helical" evidence="12">
    <location>
        <begin position="295"/>
        <end position="315"/>
    </location>
</feature>
<evidence type="ECO:0000256" key="7">
    <source>
        <dbReference type="ARBA" id="ARBA00022777"/>
    </source>
</evidence>
<dbReference type="GO" id="GO:0005524">
    <property type="term" value="F:ATP binding"/>
    <property type="evidence" value="ECO:0007669"/>
    <property type="project" value="UniProtKB-KW"/>
</dbReference>
<keyword evidence="10" id="KW-0902">Two-component regulatory system</keyword>
<dbReference type="InterPro" id="IPR050640">
    <property type="entry name" value="Bact_2-comp_sensor_kinase"/>
</dbReference>
<evidence type="ECO:0000313" key="14">
    <source>
        <dbReference type="EMBL" id="TLC98608.1"/>
    </source>
</evidence>
<dbReference type="SUPFAM" id="SSF55874">
    <property type="entry name" value="ATPase domain of HSP90 chaperone/DNA topoisomerase II/histidine kinase"/>
    <property type="match status" value="1"/>
</dbReference>